<proteinExistence type="predicted"/>
<dbReference type="EMBL" id="JAYKXN010000008">
    <property type="protein sequence ID" value="KAK7264387.1"/>
    <property type="molecule type" value="Genomic_DNA"/>
</dbReference>
<reference evidence="2 3" key="1">
    <citation type="submission" date="2024-01" db="EMBL/GenBank/DDBJ databases">
        <title>The genomes of 5 underutilized Papilionoideae crops provide insights into root nodulation and disease resistance.</title>
        <authorList>
            <person name="Yuan L."/>
        </authorList>
    </citation>
    <scope>NUCLEOTIDE SEQUENCE [LARGE SCALE GENOMIC DNA]</scope>
    <source>
        <strain evidence="2">LY-2023</strain>
        <tissue evidence="2">Leaf</tissue>
    </source>
</reference>
<protein>
    <submittedName>
        <fullName evidence="2">Uncharacterized protein</fullName>
    </submittedName>
</protein>
<feature type="compositionally biased region" description="Gly residues" evidence="1">
    <location>
        <begin position="1"/>
        <end position="12"/>
    </location>
</feature>
<feature type="region of interest" description="Disordered" evidence="1">
    <location>
        <begin position="1"/>
        <end position="34"/>
    </location>
</feature>
<dbReference type="AlphaFoldDB" id="A0AAN9EVL1"/>
<organism evidence="2 3">
    <name type="scientific">Clitoria ternatea</name>
    <name type="common">Butterfly pea</name>
    <dbReference type="NCBI Taxonomy" id="43366"/>
    <lineage>
        <taxon>Eukaryota</taxon>
        <taxon>Viridiplantae</taxon>
        <taxon>Streptophyta</taxon>
        <taxon>Embryophyta</taxon>
        <taxon>Tracheophyta</taxon>
        <taxon>Spermatophyta</taxon>
        <taxon>Magnoliopsida</taxon>
        <taxon>eudicotyledons</taxon>
        <taxon>Gunneridae</taxon>
        <taxon>Pentapetalae</taxon>
        <taxon>rosids</taxon>
        <taxon>fabids</taxon>
        <taxon>Fabales</taxon>
        <taxon>Fabaceae</taxon>
        <taxon>Papilionoideae</taxon>
        <taxon>50 kb inversion clade</taxon>
        <taxon>NPAAA clade</taxon>
        <taxon>indigoferoid/millettioid clade</taxon>
        <taxon>Phaseoleae</taxon>
        <taxon>Clitoria</taxon>
    </lineage>
</organism>
<sequence>MVEDSGIGGSGGIRRLRGVVPDTDNTDSVDQDANEQFRSGLKSGFRWSSTLRALMVKIFLVPKLEMFTA</sequence>
<accession>A0AAN9EVL1</accession>
<comment type="caution">
    <text evidence="2">The sequence shown here is derived from an EMBL/GenBank/DDBJ whole genome shotgun (WGS) entry which is preliminary data.</text>
</comment>
<keyword evidence="3" id="KW-1185">Reference proteome</keyword>
<dbReference type="Proteomes" id="UP001359559">
    <property type="component" value="Unassembled WGS sequence"/>
</dbReference>
<name>A0AAN9EVL1_CLITE</name>
<evidence type="ECO:0000256" key="1">
    <source>
        <dbReference type="SAM" id="MobiDB-lite"/>
    </source>
</evidence>
<feature type="compositionally biased region" description="Acidic residues" evidence="1">
    <location>
        <begin position="24"/>
        <end position="33"/>
    </location>
</feature>
<evidence type="ECO:0000313" key="2">
    <source>
        <dbReference type="EMBL" id="KAK7264387.1"/>
    </source>
</evidence>
<evidence type="ECO:0000313" key="3">
    <source>
        <dbReference type="Proteomes" id="UP001359559"/>
    </source>
</evidence>
<gene>
    <name evidence="2" type="ORF">RJT34_31996</name>
</gene>